<feature type="domain" description="DinB-like" evidence="1">
    <location>
        <begin position="12"/>
        <end position="167"/>
    </location>
</feature>
<proteinExistence type="predicted"/>
<dbReference type="InterPro" id="IPR034660">
    <property type="entry name" value="DinB/YfiT-like"/>
</dbReference>
<evidence type="ECO:0000313" key="2">
    <source>
        <dbReference type="EMBL" id="MDO1446669.1"/>
    </source>
</evidence>
<protein>
    <submittedName>
        <fullName evidence="2">DinB family protein</fullName>
    </submittedName>
</protein>
<name>A0ABT8R3J3_9BACT</name>
<dbReference type="Proteomes" id="UP001168528">
    <property type="component" value="Unassembled WGS sequence"/>
</dbReference>
<dbReference type="RefSeq" id="WP_302037466.1">
    <property type="nucleotide sequence ID" value="NZ_JAUKPO010000004.1"/>
</dbReference>
<evidence type="ECO:0000259" key="1">
    <source>
        <dbReference type="Pfam" id="PF12867"/>
    </source>
</evidence>
<dbReference type="Gene3D" id="1.20.120.450">
    <property type="entry name" value="dinb family like domain"/>
    <property type="match status" value="1"/>
</dbReference>
<reference evidence="2" key="1">
    <citation type="submission" date="2023-07" db="EMBL/GenBank/DDBJ databases">
        <title>The genome sequence of Rhodocytophaga aerolata KACC 12507.</title>
        <authorList>
            <person name="Zhang X."/>
        </authorList>
    </citation>
    <scope>NUCLEOTIDE SEQUENCE</scope>
    <source>
        <strain evidence="2">KACC 12507</strain>
    </source>
</reference>
<dbReference type="SUPFAM" id="SSF109854">
    <property type="entry name" value="DinB/YfiT-like putative metalloenzymes"/>
    <property type="match status" value="1"/>
</dbReference>
<keyword evidence="3" id="KW-1185">Reference proteome</keyword>
<accession>A0ABT8R3J3</accession>
<dbReference type="Pfam" id="PF12867">
    <property type="entry name" value="DinB_2"/>
    <property type="match status" value="1"/>
</dbReference>
<evidence type="ECO:0000313" key="3">
    <source>
        <dbReference type="Proteomes" id="UP001168528"/>
    </source>
</evidence>
<dbReference type="InterPro" id="IPR024775">
    <property type="entry name" value="DinB-like"/>
</dbReference>
<gene>
    <name evidence="2" type="ORF">Q0590_10430</name>
</gene>
<organism evidence="2 3">
    <name type="scientific">Rhodocytophaga aerolata</name>
    <dbReference type="NCBI Taxonomy" id="455078"/>
    <lineage>
        <taxon>Bacteria</taxon>
        <taxon>Pseudomonadati</taxon>
        <taxon>Bacteroidota</taxon>
        <taxon>Cytophagia</taxon>
        <taxon>Cytophagales</taxon>
        <taxon>Rhodocytophagaceae</taxon>
        <taxon>Rhodocytophaga</taxon>
    </lineage>
</organism>
<comment type="caution">
    <text evidence="2">The sequence shown here is derived from an EMBL/GenBank/DDBJ whole genome shotgun (WGS) entry which is preliminary data.</text>
</comment>
<sequence length="177" mass="21184">MHKKLAVRFQDLEHSRQALLVLTEGYSQQQLLFNPTDNQWSMAQVMKHLVMTETQILQYVLRRVEKGNLHQATYKSWVRYILVKLALRYRKKIKAPKQVEAPPKVLNPIQVREEWEQLRKQWATMLEKMPTDVINKNVFRHPLAGDMSISHTLGFMNEHVRHHIAQIQRIRQDTNWR</sequence>
<dbReference type="EMBL" id="JAUKPO010000004">
    <property type="protein sequence ID" value="MDO1446669.1"/>
    <property type="molecule type" value="Genomic_DNA"/>
</dbReference>